<sequence>MGKVGDGKFSLSPCRQLNGLQGNHLPLAMINKQEVSSCELEAKIFNCFQFAWLHDFFGLDIRSSTYRFILVSR</sequence>
<dbReference type="HOGENOM" id="CLU_201207_0_0_3"/>
<protein>
    <submittedName>
        <fullName evidence="1">Uncharacterized protein</fullName>
    </submittedName>
</protein>
<reference evidence="1 2" key="1">
    <citation type="journal article" date="2003" name="Nature">
        <title>Genome divergence in two Prochlorococcus ecotypes reflects oceanic niche differentiation.</title>
        <authorList>
            <person name="Rocap G."/>
            <person name="Larimer F.W."/>
            <person name="Lamerdin J.E."/>
            <person name="Malfatti S."/>
            <person name="Chain P."/>
            <person name="Ahlgren N.A."/>
            <person name="Arellano A."/>
            <person name="Coleman M."/>
            <person name="Hauser L."/>
            <person name="Hess W.R."/>
            <person name="Johnson Z.I."/>
            <person name="Land M.L."/>
            <person name="Lindell D."/>
            <person name="Post A.F."/>
            <person name="Regala W."/>
            <person name="Shah M."/>
            <person name="Shaw S.L."/>
            <person name="Steglich C."/>
            <person name="Sullivan M.B."/>
            <person name="Ting C.S."/>
            <person name="Tolonen A."/>
            <person name="Webb E.A."/>
            <person name="Zinser E.R."/>
            <person name="Chisholm S.W."/>
        </authorList>
    </citation>
    <scope>NUCLEOTIDE SEQUENCE [LARGE SCALE GENOMIC DNA]</scope>
    <source>
        <strain evidence="2">MIT 9313</strain>
    </source>
</reference>
<evidence type="ECO:0000313" key="2">
    <source>
        <dbReference type="Proteomes" id="UP000001423"/>
    </source>
</evidence>
<accession>B9ESG3</accession>
<dbReference type="Proteomes" id="UP000001423">
    <property type="component" value="Chromosome"/>
</dbReference>
<proteinExistence type="predicted"/>
<name>B9ESG3_PROMM</name>
<gene>
    <name evidence="1" type="ordered locus">PMT_2790</name>
</gene>
<keyword evidence="2" id="KW-1185">Reference proteome</keyword>
<evidence type="ECO:0000313" key="1">
    <source>
        <dbReference type="EMBL" id="CAX32308.1"/>
    </source>
</evidence>
<dbReference type="eggNOG" id="ENOG5032IW1">
    <property type="taxonomic scope" value="Bacteria"/>
</dbReference>
<dbReference type="AlphaFoldDB" id="B9ESG3"/>
<organism evidence="1 2">
    <name type="scientific">Prochlorococcus marinus (strain MIT 9313)</name>
    <dbReference type="NCBI Taxonomy" id="74547"/>
    <lineage>
        <taxon>Bacteria</taxon>
        <taxon>Bacillati</taxon>
        <taxon>Cyanobacteriota</taxon>
        <taxon>Cyanophyceae</taxon>
        <taxon>Synechococcales</taxon>
        <taxon>Prochlorococcaceae</taxon>
        <taxon>Prochlorococcus</taxon>
    </lineage>
</organism>
<dbReference type="KEGG" id="pmt:PMT_2790"/>
<dbReference type="EMBL" id="BX548175">
    <property type="protein sequence ID" value="CAX32308.1"/>
    <property type="molecule type" value="Genomic_DNA"/>
</dbReference>